<protein>
    <submittedName>
        <fullName evidence="1">Uncharacterized protein</fullName>
    </submittedName>
</protein>
<sequence>MYTPMPPGYVHSVHSFTRSVRPAIPITILTQAHCLACGVLIRCHSEQEARPLSMERGVSMESLWNKNNLNNV</sequence>
<dbReference type="AlphaFoldDB" id="A0A5B7GDP4"/>
<evidence type="ECO:0000313" key="2">
    <source>
        <dbReference type="Proteomes" id="UP000324222"/>
    </source>
</evidence>
<gene>
    <name evidence="1" type="ORF">E2C01_049630</name>
</gene>
<comment type="caution">
    <text evidence="1">The sequence shown here is derived from an EMBL/GenBank/DDBJ whole genome shotgun (WGS) entry which is preliminary data.</text>
</comment>
<proteinExistence type="predicted"/>
<dbReference type="EMBL" id="VSRR010013368">
    <property type="protein sequence ID" value="MPC55686.1"/>
    <property type="molecule type" value="Genomic_DNA"/>
</dbReference>
<organism evidence="1 2">
    <name type="scientific">Portunus trituberculatus</name>
    <name type="common">Swimming crab</name>
    <name type="synonym">Neptunus trituberculatus</name>
    <dbReference type="NCBI Taxonomy" id="210409"/>
    <lineage>
        <taxon>Eukaryota</taxon>
        <taxon>Metazoa</taxon>
        <taxon>Ecdysozoa</taxon>
        <taxon>Arthropoda</taxon>
        <taxon>Crustacea</taxon>
        <taxon>Multicrustacea</taxon>
        <taxon>Malacostraca</taxon>
        <taxon>Eumalacostraca</taxon>
        <taxon>Eucarida</taxon>
        <taxon>Decapoda</taxon>
        <taxon>Pleocyemata</taxon>
        <taxon>Brachyura</taxon>
        <taxon>Eubrachyura</taxon>
        <taxon>Portunoidea</taxon>
        <taxon>Portunidae</taxon>
        <taxon>Portuninae</taxon>
        <taxon>Portunus</taxon>
    </lineage>
</organism>
<dbReference type="Proteomes" id="UP000324222">
    <property type="component" value="Unassembled WGS sequence"/>
</dbReference>
<reference evidence="1 2" key="1">
    <citation type="submission" date="2019-05" db="EMBL/GenBank/DDBJ databases">
        <title>Another draft genome of Portunus trituberculatus and its Hox gene families provides insights of decapod evolution.</title>
        <authorList>
            <person name="Jeong J.-H."/>
            <person name="Song I."/>
            <person name="Kim S."/>
            <person name="Choi T."/>
            <person name="Kim D."/>
            <person name="Ryu S."/>
            <person name="Kim W."/>
        </authorList>
    </citation>
    <scope>NUCLEOTIDE SEQUENCE [LARGE SCALE GENOMIC DNA]</scope>
    <source>
        <tissue evidence="1">Muscle</tissue>
    </source>
</reference>
<accession>A0A5B7GDP4</accession>
<name>A0A5B7GDP4_PORTR</name>
<evidence type="ECO:0000313" key="1">
    <source>
        <dbReference type="EMBL" id="MPC55686.1"/>
    </source>
</evidence>
<keyword evidence="2" id="KW-1185">Reference proteome</keyword>